<proteinExistence type="inferred from homology"/>
<accession>A0AAW0HSH9</accession>
<evidence type="ECO:0000256" key="1">
    <source>
        <dbReference type="ARBA" id="ARBA00004123"/>
    </source>
</evidence>
<dbReference type="GO" id="GO:0016740">
    <property type="term" value="F:transferase activity"/>
    <property type="evidence" value="ECO:0007669"/>
    <property type="project" value="UniProtKB-KW"/>
</dbReference>
<dbReference type="GO" id="GO:0006417">
    <property type="term" value="P:regulation of translation"/>
    <property type="evidence" value="ECO:0007669"/>
    <property type="project" value="UniProtKB-KW"/>
</dbReference>
<comment type="subunit">
    <text evidence="18">Homotetramer. Interacts with TPPP; the interaction is direct. Interacts (when S-nitrosylated) with SIAH1; leading to nuclear translocation. Interacts with RILPL1/GOSPEL, leading to prevent the interaction between GAPDH and SIAH1 and prevent nuclear translocation. Interacts with CHP1; the interaction increases the binding of CHP1 with microtubules. Associates with microtubules. Interacts with EIF1AD, USP25, PRKCI and WARS1. Interacts with phosphorylated RPL13A; inhibited by oxidatively-modified low-densitity lipoprotein (LDL(ox)). Component of the GAIT complex. Interacts with FKBP6; leading to inhibit GAPDH catalytic activity. Interacts with TRAF2, promoting TRAF2 ubiquitination. Interacts with TRAF3, promoting TRAF3 ubiquitination.</text>
</comment>
<evidence type="ECO:0000313" key="22">
    <source>
        <dbReference type="EMBL" id="KAK7805081.1"/>
    </source>
</evidence>
<comment type="caution">
    <text evidence="22">The sequence shown here is derived from an EMBL/GenBank/DDBJ whole genome shotgun (WGS) entry which is preliminary data.</text>
</comment>
<keyword evidence="7" id="KW-0963">Cytoplasm</keyword>
<comment type="similarity">
    <text evidence="5">Belongs to the glyceraldehyde-3-phosphate dehydrogenase family.</text>
</comment>
<dbReference type="GO" id="GO:0006096">
    <property type="term" value="P:glycolytic process"/>
    <property type="evidence" value="ECO:0007669"/>
    <property type="project" value="UniProtKB-KW"/>
</dbReference>
<dbReference type="GO" id="GO:0005829">
    <property type="term" value="C:cytosol"/>
    <property type="evidence" value="ECO:0007669"/>
    <property type="project" value="UniProtKB-SubCell"/>
</dbReference>
<dbReference type="InterPro" id="IPR020829">
    <property type="entry name" value="GlycerAld_3-P_DH_cat"/>
</dbReference>
<keyword evidence="8" id="KW-0808">Transferase</keyword>
<comment type="subcellular location">
    <subcellularLocation>
        <location evidence="2">Cytoplasm</location>
        <location evidence="2">Cytoskeleton</location>
    </subcellularLocation>
    <subcellularLocation>
        <location evidence="3">Cytoplasm</location>
        <location evidence="3">Cytosol</location>
    </subcellularLocation>
    <subcellularLocation>
        <location evidence="1">Nucleus</location>
    </subcellularLocation>
</comment>
<evidence type="ECO:0000259" key="21">
    <source>
        <dbReference type="Pfam" id="PF02800"/>
    </source>
</evidence>
<evidence type="ECO:0000256" key="5">
    <source>
        <dbReference type="ARBA" id="ARBA00007406"/>
    </source>
</evidence>
<dbReference type="GO" id="GO:0004365">
    <property type="term" value="F:glyceraldehyde-3-phosphate dehydrogenase (NAD+) (phosphorylating) activity"/>
    <property type="evidence" value="ECO:0007669"/>
    <property type="project" value="UniProtKB-EC"/>
</dbReference>
<keyword evidence="9" id="KW-0053">Apoptosis</keyword>
<feature type="domain" description="Glyceraldehyde 3-phosphate dehydrogenase catalytic" evidence="21">
    <location>
        <begin position="1"/>
        <end position="84"/>
    </location>
</feature>
<dbReference type="Pfam" id="PF02800">
    <property type="entry name" value="Gp_dh_C"/>
    <property type="match status" value="1"/>
</dbReference>
<evidence type="ECO:0000256" key="6">
    <source>
        <dbReference type="ARBA" id="ARBA00013119"/>
    </source>
</evidence>
<dbReference type="InterPro" id="IPR020831">
    <property type="entry name" value="GlycerAld/Erythrose_P_DH"/>
</dbReference>
<evidence type="ECO:0000256" key="17">
    <source>
        <dbReference type="ARBA" id="ARBA00031890"/>
    </source>
</evidence>
<evidence type="ECO:0000256" key="19">
    <source>
        <dbReference type="ARBA" id="ARBA00047698"/>
    </source>
</evidence>
<gene>
    <name evidence="22" type="ORF">U0070_003014</name>
</gene>
<dbReference type="EMBL" id="JBBHLL010000353">
    <property type="protein sequence ID" value="KAK7805081.1"/>
    <property type="molecule type" value="Genomic_DNA"/>
</dbReference>
<comment type="pathway">
    <text evidence="4">Carbohydrate degradation; glycolysis; pyruvate from D-glyceraldehyde 3-phosphate: step 1/5.</text>
</comment>
<comment type="catalytic activity">
    <reaction evidence="20">
        <text>S-nitroso-L-cysteinyl-[GAPDH] + L-cysteinyl-[protein] = L-cysteinyl-[GAPDH] + S-nitroso-L-cysteinyl-[protein]</text>
        <dbReference type="Rhea" id="RHEA:66684"/>
        <dbReference type="Rhea" id="RHEA-COMP:10131"/>
        <dbReference type="Rhea" id="RHEA-COMP:17089"/>
        <dbReference type="Rhea" id="RHEA-COMP:17090"/>
        <dbReference type="Rhea" id="RHEA-COMP:17091"/>
        <dbReference type="ChEBI" id="CHEBI:29950"/>
        <dbReference type="ChEBI" id="CHEBI:149494"/>
    </reaction>
    <physiologicalReaction direction="left-to-right" evidence="20">
        <dbReference type="Rhea" id="RHEA:66685"/>
    </physiologicalReaction>
</comment>
<dbReference type="SUPFAM" id="SSF55347">
    <property type="entry name" value="Glyceraldehyde-3-phosphate dehydrogenase-like, C-terminal domain"/>
    <property type="match status" value="1"/>
</dbReference>
<keyword evidence="10" id="KW-0702">S-nitrosylation</keyword>
<keyword evidence="15" id="KW-0206">Cytoskeleton</keyword>
<evidence type="ECO:0000256" key="15">
    <source>
        <dbReference type="ARBA" id="ARBA00023212"/>
    </source>
</evidence>
<dbReference type="EC" id="1.2.1.12" evidence="6"/>
<evidence type="ECO:0000256" key="10">
    <source>
        <dbReference type="ARBA" id="ARBA00022799"/>
    </source>
</evidence>
<dbReference type="PANTHER" id="PTHR10836">
    <property type="entry name" value="GLYCERALDEHYDE 3-PHOSPHATE DEHYDROGENASE"/>
    <property type="match status" value="1"/>
</dbReference>
<evidence type="ECO:0000256" key="4">
    <source>
        <dbReference type="ARBA" id="ARBA00004869"/>
    </source>
</evidence>
<keyword evidence="13" id="KW-0520">NAD</keyword>
<keyword evidence="14" id="KW-0324">Glycolysis</keyword>
<keyword evidence="16" id="KW-0539">Nucleus</keyword>
<dbReference type="GO" id="GO:0006915">
    <property type="term" value="P:apoptotic process"/>
    <property type="evidence" value="ECO:0007669"/>
    <property type="project" value="UniProtKB-KW"/>
</dbReference>
<evidence type="ECO:0000256" key="14">
    <source>
        <dbReference type="ARBA" id="ARBA00023152"/>
    </source>
</evidence>
<evidence type="ECO:0000256" key="2">
    <source>
        <dbReference type="ARBA" id="ARBA00004245"/>
    </source>
</evidence>
<comment type="catalytic activity">
    <reaction evidence="19">
        <text>D-glyceraldehyde 3-phosphate + phosphate + NAD(+) = (2R)-3-phospho-glyceroyl phosphate + NADH + H(+)</text>
        <dbReference type="Rhea" id="RHEA:10300"/>
        <dbReference type="ChEBI" id="CHEBI:15378"/>
        <dbReference type="ChEBI" id="CHEBI:43474"/>
        <dbReference type="ChEBI" id="CHEBI:57540"/>
        <dbReference type="ChEBI" id="CHEBI:57604"/>
        <dbReference type="ChEBI" id="CHEBI:57945"/>
        <dbReference type="ChEBI" id="CHEBI:59776"/>
        <dbReference type="EC" id="1.2.1.12"/>
    </reaction>
</comment>
<dbReference type="PANTHER" id="PTHR10836:SF111">
    <property type="entry name" value="GLYCERALDEHYDE-3-PHOSPHATE DEHYDROGENASE"/>
    <property type="match status" value="1"/>
</dbReference>
<evidence type="ECO:0000256" key="11">
    <source>
        <dbReference type="ARBA" id="ARBA00022845"/>
    </source>
</evidence>
<dbReference type="GO" id="GO:0005856">
    <property type="term" value="C:cytoskeleton"/>
    <property type="evidence" value="ECO:0007669"/>
    <property type="project" value="UniProtKB-SubCell"/>
</dbReference>
<evidence type="ECO:0000256" key="20">
    <source>
        <dbReference type="ARBA" id="ARBA00048005"/>
    </source>
</evidence>
<dbReference type="GO" id="GO:0005634">
    <property type="term" value="C:nucleus"/>
    <property type="evidence" value="ECO:0007669"/>
    <property type="project" value="UniProtKB-SubCell"/>
</dbReference>
<keyword evidence="23" id="KW-1185">Reference proteome</keyword>
<reference evidence="22 23" key="1">
    <citation type="journal article" date="2023" name="bioRxiv">
        <title>Conserved and derived expression patterns and positive selection on dental genes reveal complex evolutionary context of ever-growing rodent molars.</title>
        <authorList>
            <person name="Calamari Z.T."/>
            <person name="Song A."/>
            <person name="Cohen E."/>
            <person name="Akter M."/>
            <person name="Roy R.D."/>
            <person name="Hallikas O."/>
            <person name="Christensen M.M."/>
            <person name="Li P."/>
            <person name="Marangoni P."/>
            <person name="Jernvall J."/>
            <person name="Klein O.D."/>
        </authorList>
    </citation>
    <scope>NUCLEOTIDE SEQUENCE [LARGE SCALE GENOMIC DNA]</scope>
    <source>
        <strain evidence="22">V071</strain>
    </source>
</reference>
<protein>
    <recommendedName>
        <fullName evidence="6">glyceraldehyde-3-phosphate dehydrogenase (phosphorylating)</fullName>
        <ecNumber evidence="6">1.2.1.12</ecNumber>
    </recommendedName>
    <alternativeName>
        <fullName evidence="17">Peptidyl-cysteine S-nitrosylase GAPDH</fullName>
    </alternativeName>
</protein>
<dbReference type="Proteomes" id="UP001488838">
    <property type="component" value="Unassembled WGS sequence"/>
</dbReference>
<evidence type="ECO:0000256" key="18">
    <source>
        <dbReference type="ARBA" id="ARBA00046997"/>
    </source>
</evidence>
<sequence length="89" mass="9614">MTTVHTVTVTQKTVDGPSGKLWCDGHGAVQNIILVSTGTASAVGKINPELKRKLTSMPFHVPPANISIMDLTCHLEKTAKDDNIMVKHH</sequence>
<evidence type="ECO:0000256" key="8">
    <source>
        <dbReference type="ARBA" id="ARBA00022679"/>
    </source>
</evidence>
<organism evidence="22 23">
    <name type="scientific">Myodes glareolus</name>
    <name type="common">Bank vole</name>
    <name type="synonym">Clethrionomys glareolus</name>
    <dbReference type="NCBI Taxonomy" id="447135"/>
    <lineage>
        <taxon>Eukaryota</taxon>
        <taxon>Metazoa</taxon>
        <taxon>Chordata</taxon>
        <taxon>Craniata</taxon>
        <taxon>Vertebrata</taxon>
        <taxon>Euteleostomi</taxon>
        <taxon>Mammalia</taxon>
        <taxon>Eutheria</taxon>
        <taxon>Euarchontoglires</taxon>
        <taxon>Glires</taxon>
        <taxon>Rodentia</taxon>
        <taxon>Myomorpha</taxon>
        <taxon>Muroidea</taxon>
        <taxon>Cricetidae</taxon>
        <taxon>Arvicolinae</taxon>
        <taxon>Myodes</taxon>
    </lineage>
</organism>
<evidence type="ECO:0000256" key="7">
    <source>
        <dbReference type="ARBA" id="ARBA00022490"/>
    </source>
</evidence>
<name>A0AAW0HSH9_MYOGA</name>
<keyword evidence="12" id="KW-0560">Oxidoreductase</keyword>
<evidence type="ECO:0000256" key="3">
    <source>
        <dbReference type="ARBA" id="ARBA00004514"/>
    </source>
</evidence>
<evidence type="ECO:0000313" key="23">
    <source>
        <dbReference type="Proteomes" id="UP001488838"/>
    </source>
</evidence>
<evidence type="ECO:0000256" key="16">
    <source>
        <dbReference type="ARBA" id="ARBA00023242"/>
    </source>
</evidence>
<keyword evidence="11" id="KW-0810">Translation regulation</keyword>
<evidence type="ECO:0000256" key="9">
    <source>
        <dbReference type="ARBA" id="ARBA00022703"/>
    </source>
</evidence>
<dbReference type="Gene3D" id="3.30.360.10">
    <property type="entry name" value="Dihydrodipicolinate Reductase, domain 2"/>
    <property type="match status" value="1"/>
</dbReference>
<evidence type="ECO:0000256" key="13">
    <source>
        <dbReference type="ARBA" id="ARBA00023027"/>
    </source>
</evidence>
<dbReference type="AlphaFoldDB" id="A0AAW0HSH9"/>
<evidence type="ECO:0000256" key="12">
    <source>
        <dbReference type="ARBA" id="ARBA00023002"/>
    </source>
</evidence>